<dbReference type="RefSeq" id="XP_019033158.1">
    <property type="nucleotide sequence ID" value="XM_019174779.1"/>
</dbReference>
<evidence type="ECO:0000313" key="2">
    <source>
        <dbReference type="EMBL" id="ODO01906.1"/>
    </source>
</evidence>
<organism evidence="2 3">
    <name type="scientific">Cryptococcus wingfieldii CBS 7118</name>
    <dbReference type="NCBI Taxonomy" id="1295528"/>
    <lineage>
        <taxon>Eukaryota</taxon>
        <taxon>Fungi</taxon>
        <taxon>Dikarya</taxon>
        <taxon>Basidiomycota</taxon>
        <taxon>Agaricomycotina</taxon>
        <taxon>Tremellomycetes</taxon>
        <taxon>Tremellales</taxon>
        <taxon>Cryptococcaceae</taxon>
        <taxon>Cryptococcus</taxon>
    </lineage>
</organism>
<dbReference type="EMBL" id="AWGH01000006">
    <property type="protein sequence ID" value="ODO01906.1"/>
    <property type="molecule type" value="Genomic_DNA"/>
</dbReference>
<accession>A0A1E3JMM5</accession>
<evidence type="ECO:0000313" key="3">
    <source>
        <dbReference type="Proteomes" id="UP000094819"/>
    </source>
</evidence>
<proteinExistence type="predicted"/>
<feature type="region of interest" description="Disordered" evidence="1">
    <location>
        <begin position="88"/>
        <end position="122"/>
    </location>
</feature>
<dbReference type="Proteomes" id="UP000094819">
    <property type="component" value="Unassembled WGS sequence"/>
</dbReference>
<gene>
    <name evidence="2" type="ORF">L198_02635</name>
</gene>
<reference evidence="2 3" key="1">
    <citation type="submission" date="2016-06" db="EMBL/GenBank/DDBJ databases">
        <title>Evolution of pathogenesis and genome organization in the Tremellales.</title>
        <authorList>
            <person name="Cuomo C."/>
            <person name="Litvintseva A."/>
            <person name="Heitman J."/>
            <person name="Chen Y."/>
            <person name="Sun S."/>
            <person name="Springer D."/>
            <person name="Dromer F."/>
            <person name="Young S."/>
            <person name="Zeng Q."/>
            <person name="Chapman S."/>
            <person name="Gujja S."/>
            <person name="Saif S."/>
            <person name="Birren B."/>
        </authorList>
    </citation>
    <scope>NUCLEOTIDE SEQUENCE [LARGE SCALE GENOMIC DNA]</scope>
    <source>
        <strain evidence="2 3">CBS 7118</strain>
    </source>
</reference>
<evidence type="ECO:0000256" key="1">
    <source>
        <dbReference type="SAM" id="MobiDB-lite"/>
    </source>
</evidence>
<name>A0A1E3JMM5_9TREE</name>
<feature type="region of interest" description="Disordered" evidence="1">
    <location>
        <begin position="1"/>
        <end position="30"/>
    </location>
</feature>
<protein>
    <submittedName>
        <fullName evidence="2">Uncharacterized protein</fullName>
    </submittedName>
</protein>
<feature type="compositionally biased region" description="Polar residues" evidence="1">
    <location>
        <begin position="1"/>
        <end position="19"/>
    </location>
</feature>
<sequence length="122" mass="13878">MSETISQGKTQDNPSSITDSFPDPRVTHPWAKTEEDELVIKMHALLQMADRQKTEYWSRNFKGTKEELKSRSTYREPYIDPGIDIIDEGASTSINEEDPQSDPAGHSRLKFEGEPLIPTRCP</sequence>
<dbReference type="AlphaFoldDB" id="A0A1E3JMM5"/>
<comment type="caution">
    <text evidence="2">The sequence shown here is derived from an EMBL/GenBank/DDBJ whole genome shotgun (WGS) entry which is preliminary data.</text>
</comment>
<dbReference type="GeneID" id="30191848"/>
<keyword evidence="3" id="KW-1185">Reference proteome</keyword>